<keyword evidence="1" id="KW-0611">Plant defense</keyword>
<comment type="caution">
    <text evidence="2">The sequence shown here is derived from an EMBL/GenBank/DDBJ whole genome shotgun (WGS) entry which is preliminary data.</text>
</comment>
<dbReference type="AlphaFoldDB" id="A0AAV1QSP5"/>
<evidence type="ECO:0000313" key="2">
    <source>
        <dbReference type="EMBL" id="CAK7324777.1"/>
    </source>
</evidence>
<gene>
    <name evidence="2" type="ORF">DCAF_LOCUS2443</name>
</gene>
<reference evidence="2 3" key="1">
    <citation type="submission" date="2024-01" db="EMBL/GenBank/DDBJ databases">
        <authorList>
            <person name="Waweru B."/>
        </authorList>
    </citation>
    <scope>NUCLEOTIDE SEQUENCE [LARGE SCALE GENOMIC DNA]</scope>
</reference>
<dbReference type="SUPFAM" id="SSF52058">
    <property type="entry name" value="L domain-like"/>
    <property type="match status" value="1"/>
</dbReference>
<accession>A0AAV1QSP5</accession>
<protein>
    <submittedName>
        <fullName evidence="2">Uncharacterized protein</fullName>
    </submittedName>
</protein>
<name>A0AAV1QSP5_9ROSI</name>
<dbReference type="PANTHER" id="PTHR36766">
    <property type="entry name" value="PLANT BROAD-SPECTRUM MILDEW RESISTANCE PROTEIN RPW8"/>
    <property type="match status" value="1"/>
</dbReference>
<dbReference type="Gene3D" id="3.80.10.10">
    <property type="entry name" value="Ribonuclease Inhibitor"/>
    <property type="match status" value="2"/>
</dbReference>
<dbReference type="Proteomes" id="UP001314170">
    <property type="component" value="Unassembled WGS sequence"/>
</dbReference>
<sequence>MHSLLPSLQQLKLRRLPQLDSVPNGRLPSKLKSLLIHDSIKLNALSPSLQSLLSLSSFSFCGDDDVESFPGETLLLPSALTFLRINRLRKLKYLDYKGLQHLTSLRDVMICECPELELIPEESLPSSTEDLILGLKDLDYKGLKHLTSLRQLKIWNQDYNGLQHLTSLRSLKIDLCSDLEFIPEESLSSSIESLDLKDLDYKVLPIPEESLPSSLELLEIRNLKSLNSKGLQHLTSLRELKICGCPMLESMTEEGLPSSLESLEITNLKNLKSLQGLQHLNSICNLDIWNCQKLESMPEEGLPSSLTCLRIFDCPSLVKRVSSISPRSFHNHAAAASITSSLLLVIMKYNQHSPTSFQQQKRGRLAQDFSHPLYNLKNVLMLRRAFSFNWPPPGPPQLAMELVNMGKSLICNLVAIKRGFIYFCKAAEAVQP</sequence>
<proteinExistence type="predicted"/>
<dbReference type="EMBL" id="CAWUPB010000658">
    <property type="protein sequence ID" value="CAK7324777.1"/>
    <property type="molecule type" value="Genomic_DNA"/>
</dbReference>
<evidence type="ECO:0000256" key="1">
    <source>
        <dbReference type="ARBA" id="ARBA00022821"/>
    </source>
</evidence>
<evidence type="ECO:0000313" key="3">
    <source>
        <dbReference type="Proteomes" id="UP001314170"/>
    </source>
</evidence>
<organism evidence="2 3">
    <name type="scientific">Dovyalis caffra</name>
    <dbReference type="NCBI Taxonomy" id="77055"/>
    <lineage>
        <taxon>Eukaryota</taxon>
        <taxon>Viridiplantae</taxon>
        <taxon>Streptophyta</taxon>
        <taxon>Embryophyta</taxon>
        <taxon>Tracheophyta</taxon>
        <taxon>Spermatophyta</taxon>
        <taxon>Magnoliopsida</taxon>
        <taxon>eudicotyledons</taxon>
        <taxon>Gunneridae</taxon>
        <taxon>Pentapetalae</taxon>
        <taxon>rosids</taxon>
        <taxon>fabids</taxon>
        <taxon>Malpighiales</taxon>
        <taxon>Salicaceae</taxon>
        <taxon>Flacourtieae</taxon>
        <taxon>Dovyalis</taxon>
    </lineage>
</organism>
<dbReference type="GO" id="GO:0006952">
    <property type="term" value="P:defense response"/>
    <property type="evidence" value="ECO:0007669"/>
    <property type="project" value="UniProtKB-KW"/>
</dbReference>
<keyword evidence="3" id="KW-1185">Reference proteome</keyword>
<dbReference type="InterPro" id="IPR032675">
    <property type="entry name" value="LRR_dom_sf"/>
</dbReference>
<dbReference type="PANTHER" id="PTHR36766:SF40">
    <property type="entry name" value="DISEASE RESISTANCE PROTEIN RGA3"/>
    <property type="match status" value="1"/>
</dbReference>